<evidence type="ECO:0000313" key="2">
    <source>
        <dbReference type="EMBL" id="SDX26394.1"/>
    </source>
</evidence>
<reference evidence="2 3" key="1">
    <citation type="submission" date="2016-10" db="EMBL/GenBank/DDBJ databases">
        <authorList>
            <person name="de Groot N.N."/>
        </authorList>
    </citation>
    <scope>NUCLEOTIDE SEQUENCE [LARGE SCALE GENOMIC DNA]</scope>
    <source>
        <strain evidence="2 3">CPCC 202699</strain>
    </source>
</reference>
<feature type="domain" description="RiboL-PSP-HEPN" evidence="1">
    <location>
        <begin position="157"/>
        <end position="219"/>
    </location>
</feature>
<sequence>MIVEYNDLAVDLDRVRRFLESGSNERQTLDQRRFAYIACISALYSSFENFSERLIFRFSERLLADPARLSADQMQTLRKSYVQNASNLLGKDLGSGRFEGISHLDVAKSLASCLDDTSPNVDLRLEVIGHHTSNIRWDTLCGLFRWAVPDLGERIRYSDAVKEWMSVKGNINNSTLPAVLKSELDDLVERRNEVAHRAIPDEILSYDRLLDKVAYIRAVSLGLVSSLVGILLVPSSKNPASTLLGKIKRLYKNNRVAMVESLHRPIAIDDYVLVAGGDNASTRWGRLLGLMVGEDHVREAQAGAQVSIHLEFATRKNADLHIIGESNPDLMALPQGIFGKYGPQSE</sequence>
<dbReference type="EMBL" id="FNON01000002">
    <property type="protein sequence ID" value="SDX26394.1"/>
    <property type="molecule type" value="Genomic_DNA"/>
</dbReference>
<evidence type="ECO:0000313" key="3">
    <source>
        <dbReference type="Proteomes" id="UP000199515"/>
    </source>
</evidence>
<proteinExistence type="predicted"/>
<dbReference type="Proteomes" id="UP000199515">
    <property type="component" value="Unassembled WGS sequence"/>
</dbReference>
<name>A0A1H3AB39_9PSEU</name>
<dbReference type="AlphaFoldDB" id="A0A1H3AB39"/>
<gene>
    <name evidence="2" type="ORF">SAMN05421504_102846</name>
</gene>
<protein>
    <recommendedName>
        <fullName evidence="1">RiboL-PSP-HEPN domain-containing protein</fullName>
    </recommendedName>
</protein>
<organism evidence="2 3">
    <name type="scientific">Amycolatopsis xylanica</name>
    <dbReference type="NCBI Taxonomy" id="589385"/>
    <lineage>
        <taxon>Bacteria</taxon>
        <taxon>Bacillati</taxon>
        <taxon>Actinomycetota</taxon>
        <taxon>Actinomycetes</taxon>
        <taxon>Pseudonocardiales</taxon>
        <taxon>Pseudonocardiaceae</taxon>
        <taxon>Amycolatopsis</taxon>
    </lineage>
</organism>
<dbReference type="Pfam" id="PF18735">
    <property type="entry name" value="HEPN_RiboL-PSP"/>
    <property type="match status" value="1"/>
</dbReference>
<dbReference type="InterPro" id="IPR041519">
    <property type="entry name" value="HEPN_RiboL-PSP"/>
</dbReference>
<evidence type="ECO:0000259" key="1">
    <source>
        <dbReference type="Pfam" id="PF18735"/>
    </source>
</evidence>
<accession>A0A1H3AB39</accession>
<keyword evidence="3" id="KW-1185">Reference proteome</keyword>
<dbReference type="STRING" id="589385.SAMN05421504_102846"/>